<sequence>MGSMTANYTDAGLDSSYDLEFYALMAESFERSVGRSLTPKGQGAEWLYEQSPAVVLAHNTDADPRFIYANRAAQACFEYSWDEFITLPSRLSAEAPDRAERDRLLNAVAANGFIADYRGLRIAKSGRRFYIEKAIVWDLVDRSGHRRGQAATFDSWQDVQAD</sequence>
<dbReference type="Proteomes" id="UP000292974">
    <property type="component" value="Unassembled WGS sequence"/>
</dbReference>
<dbReference type="SUPFAM" id="SSF55785">
    <property type="entry name" value="PYP-like sensor domain (PAS domain)"/>
    <property type="match status" value="1"/>
</dbReference>
<dbReference type="Proteomes" id="UP000471409">
    <property type="component" value="Unassembled WGS sequence"/>
</dbReference>
<dbReference type="InterPro" id="IPR013978">
    <property type="entry name" value="MEKHLA"/>
</dbReference>
<evidence type="ECO:0000313" key="5">
    <source>
        <dbReference type="Proteomes" id="UP000471409"/>
    </source>
</evidence>
<name>A0A444IGB3_RHILE</name>
<proteinExistence type="predicted"/>
<protein>
    <submittedName>
        <fullName evidence="2">MEKHLA domain-containing protein</fullName>
    </submittedName>
</protein>
<evidence type="ECO:0000313" key="3">
    <source>
        <dbReference type="EMBL" id="TAY44469.1"/>
    </source>
</evidence>
<dbReference type="Gene3D" id="3.30.450.20">
    <property type="entry name" value="PAS domain"/>
    <property type="match status" value="1"/>
</dbReference>
<dbReference type="EMBL" id="WXXP01000001">
    <property type="protein sequence ID" value="NEK48237.1"/>
    <property type="molecule type" value="Genomic_DNA"/>
</dbReference>
<evidence type="ECO:0000259" key="1">
    <source>
        <dbReference type="Pfam" id="PF08670"/>
    </source>
</evidence>
<dbReference type="InterPro" id="IPR035965">
    <property type="entry name" value="PAS-like_dom_sf"/>
</dbReference>
<dbReference type="EMBL" id="SIOP01000002">
    <property type="protein sequence ID" value="TAY44469.1"/>
    <property type="molecule type" value="Genomic_DNA"/>
</dbReference>
<evidence type="ECO:0000313" key="4">
    <source>
        <dbReference type="Proteomes" id="UP000292974"/>
    </source>
</evidence>
<gene>
    <name evidence="3" type="ORF">ELH90_29510</name>
    <name evidence="2" type="ORF">GUK36_02195</name>
</gene>
<reference evidence="2 5" key="2">
    <citation type="submission" date="2020-01" db="EMBL/GenBank/DDBJ databases">
        <title>Rhizobium genotypes associated with high levels of biological nitrogen fixation by grain legumes in a temperate-maritime cropping system.</title>
        <authorList>
            <person name="Maluk M."/>
            <person name="Francesc Ferrando Molina F."/>
            <person name="Lopez Del Egido L."/>
            <person name="Lafos M."/>
            <person name="Langarica-Fuentes A."/>
            <person name="Gebre Yohannes G."/>
            <person name="Young M.W."/>
            <person name="Martin P."/>
            <person name="Gantlett R."/>
            <person name="Kenicer G."/>
            <person name="Hawes C."/>
            <person name="Begg G.S."/>
            <person name="Quilliam R.S."/>
            <person name="Squire G.R."/>
            <person name="Poole P.S."/>
            <person name="Young P.W."/>
            <person name="Iannetta P.M."/>
            <person name="James E.K."/>
        </authorList>
    </citation>
    <scope>NUCLEOTIDE SEQUENCE [LARGE SCALE GENOMIC DNA]</scope>
    <source>
        <strain evidence="2 5">JHI944</strain>
    </source>
</reference>
<geneLocation type="plasmid" evidence="3">
    <name>pSM135B_Rh01</name>
</geneLocation>
<dbReference type="AlphaFoldDB" id="A0A444IGB3"/>
<organism evidence="2 5">
    <name type="scientific">Rhizobium leguminosarum</name>
    <dbReference type="NCBI Taxonomy" id="384"/>
    <lineage>
        <taxon>Bacteria</taxon>
        <taxon>Pseudomonadati</taxon>
        <taxon>Pseudomonadota</taxon>
        <taxon>Alphaproteobacteria</taxon>
        <taxon>Hyphomicrobiales</taxon>
        <taxon>Rhizobiaceae</taxon>
        <taxon>Rhizobium/Agrobacterium group</taxon>
        <taxon>Rhizobium</taxon>
    </lineage>
</organism>
<comment type="caution">
    <text evidence="2">The sequence shown here is derived from an EMBL/GenBank/DDBJ whole genome shotgun (WGS) entry which is preliminary data.</text>
</comment>
<feature type="domain" description="MEKHLA" evidence="1">
    <location>
        <begin position="21"/>
        <end position="157"/>
    </location>
</feature>
<dbReference type="Pfam" id="PF08670">
    <property type="entry name" value="MEKHLA"/>
    <property type="match status" value="1"/>
</dbReference>
<evidence type="ECO:0000313" key="2">
    <source>
        <dbReference type="EMBL" id="NEK48237.1"/>
    </source>
</evidence>
<accession>A0A444IGB3</accession>
<keyword evidence="3" id="KW-0614">Plasmid</keyword>
<reference evidence="3 4" key="1">
    <citation type="submission" date="2019-02" db="EMBL/GenBank/DDBJ databases">
        <title>The genomic architecture of introgression among sibling species of bacteria.</title>
        <authorList>
            <person name="Cavassim M.I.A."/>
            <person name="Moeskjaer S."/>
            <person name="Moslemi C."/>
            <person name="Fields B."/>
            <person name="Bachmann A."/>
            <person name="Vilhjalmsson B."/>
            <person name="Schierup M.H."/>
            <person name="Young J.P.W."/>
            <person name="Andersen S.U."/>
        </authorList>
    </citation>
    <scope>NUCLEOTIDE SEQUENCE [LARGE SCALE GENOMIC DNA]</scope>
    <source>
        <strain evidence="3 4">SM135B</strain>
        <plasmid evidence="3">pSM135B_Rh01</plasmid>
    </source>
</reference>